<accession>A0A183EXL8</accession>
<dbReference type="EMBL" id="UYRT01106476">
    <property type="protein sequence ID" value="VDN44556.1"/>
    <property type="molecule type" value="Genomic_DNA"/>
</dbReference>
<evidence type="ECO:0000313" key="3">
    <source>
        <dbReference type="WBParaSite" id="GPUH_0002573901-mRNA-1"/>
    </source>
</evidence>
<protein>
    <submittedName>
        <fullName evidence="1 3">Uncharacterized protein</fullName>
    </submittedName>
</protein>
<organism evidence="3">
    <name type="scientific">Gongylonema pulchrum</name>
    <dbReference type="NCBI Taxonomy" id="637853"/>
    <lineage>
        <taxon>Eukaryota</taxon>
        <taxon>Metazoa</taxon>
        <taxon>Ecdysozoa</taxon>
        <taxon>Nematoda</taxon>
        <taxon>Chromadorea</taxon>
        <taxon>Rhabditida</taxon>
        <taxon>Spirurina</taxon>
        <taxon>Spiruromorpha</taxon>
        <taxon>Spiruroidea</taxon>
        <taxon>Gongylonematidae</taxon>
        <taxon>Gongylonema</taxon>
    </lineage>
</organism>
<sequence length="135" mass="15470">MAVCFSGGQPGYHLTAPSVWCEIPLHQWRRKHHFENMHVEGLSRTWFHQSDPNHHSNIHVFEMLHFQHALRVSHVDICLSFHATCVACPDVEVRLYRRKDNVTMPSSSKSRTQPTLAGITATLLELETLVSSQKC</sequence>
<dbReference type="AlphaFoldDB" id="A0A183EXL8"/>
<dbReference type="Proteomes" id="UP000271098">
    <property type="component" value="Unassembled WGS sequence"/>
</dbReference>
<gene>
    <name evidence="1" type="ORF">GPUH_LOCUS25709</name>
</gene>
<evidence type="ECO:0000313" key="1">
    <source>
        <dbReference type="EMBL" id="VDN44556.1"/>
    </source>
</evidence>
<evidence type="ECO:0000313" key="2">
    <source>
        <dbReference type="Proteomes" id="UP000271098"/>
    </source>
</evidence>
<proteinExistence type="predicted"/>
<keyword evidence="2" id="KW-1185">Reference proteome</keyword>
<reference evidence="1 2" key="2">
    <citation type="submission" date="2018-11" db="EMBL/GenBank/DDBJ databases">
        <authorList>
            <consortium name="Pathogen Informatics"/>
        </authorList>
    </citation>
    <scope>NUCLEOTIDE SEQUENCE [LARGE SCALE GENOMIC DNA]</scope>
</reference>
<reference evidence="3" key="1">
    <citation type="submission" date="2016-06" db="UniProtKB">
        <authorList>
            <consortium name="WormBaseParasite"/>
        </authorList>
    </citation>
    <scope>IDENTIFICATION</scope>
</reference>
<name>A0A183EXL8_9BILA</name>
<dbReference type="WBParaSite" id="GPUH_0002573901-mRNA-1">
    <property type="protein sequence ID" value="GPUH_0002573901-mRNA-1"/>
    <property type="gene ID" value="GPUH_0002573901"/>
</dbReference>